<dbReference type="Proteomes" id="UP000287865">
    <property type="component" value="Unassembled WGS sequence"/>
</dbReference>
<evidence type="ECO:0000313" key="3">
    <source>
        <dbReference type="EMBL" id="RUO24739.1"/>
    </source>
</evidence>
<accession>A0A327WYV4</accession>
<dbReference type="AlphaFoldDB" id="A0A327WYV4"/>
<dbReference type="OrthoDB" id="9126735at2"/>
<dbReference type="InterPro" id="IPR021393">
    <property type="entry name" value="DUF3034"/>
</dbReference>
<reference evidence="3 5" key="1">
    <citation type="journal article" date="2018" name="Front. Microbiol.">
        <title>Genome-Based Analysis Reveals the Taxonomy and Diversity of the Family Idiomarinaceae.</title>
        <authorList>
            <person name="Liu Y."/>
            <person name="Lai Q."/>
            <person name="Shao Z."/>
        </authorList>
    </citation>
    <scope>NUCLEOTIDE SEQUENCE [LARGE SCALE GENOMIC DNA]</scope>
    <source>
        <strain evidence="3 5">CF12-14</strain>
    </source>
</reference>
<dbReference type="EMBL" id="QLMD01000005">
    <property type="protein sequence ID" value="RAJ98447.1"/>
    <property type="molecule type" value="Genomic_DNA"/>
</dbReference>
<dbReference type="Proteomes" id="UP000249203">
    <property type="component" value="Unassembled WGS sequence"/>
</dbReference>
<reference evidence="2 4" key="2">
    <citation type="submission" date="2018-06" db="EMBL/GenBank/DDBJ databases">
        <title>Genomic Encyclopedia of Type Strains, Phase III (KMG-III): the genomes of soil and plant-associated and newly described type strains.</title>
        <authorList>
            <person name="Whitman W."/>
        </authorList>
    </citation>
    <scope>NUCLEOTIDE SEQUENCE [LARGE SCALE GENOMIC DNA]</scope>
    <source>
        <strain evidence="2 4">CGMCC 1.15366</strain>
    </source>
</reference>
<dbReference type="EMBL" id="PIPK01000005">
    <property type="protein sequence ID" value="RUO24739.1"/>
    <property type="molecule type" value="Genomic_DNA"/>
</dbReference>
<gene>
    <name evidence="2" type="ORF">B0I24_105200</name>
    <name evidence="3" type="ORF">CWE07_06755</name>
</gene>
<dbReference type="Pfam" id="PF11231">
    <property type="entry name" value="DUF3034"/>
    <property type="match status" value="1"/>
</dbReference>
<dbReference type="RefSeq" id="WP_111569282.1">
    <property type="nucleotide sequence ID" value="NZ_PIPK01000005.1"/>
</dbReference>
<evidence type="ECO:0000313" key="4">
    <source>
        <dbReference type="Proteomes" id="UP000249203"/>
    </source>
</evidence>
<organism evidence="2 4">
    <name type="scientific">Aliidiomarina maris</name>
    <dbReference type="NCBI Taxonomy" id="531312"/>
    <lineage>
        <taxon>Bacteria</taxon>
        <taxon>Pseudomonadati</taxon>
        <taxon>Pseudomonadota</taxon>
        <taxon>Gammaproteobacteria</taxon>
        <taxon>Alteromonadales</taxon>
        <taxon>Idiomarinaceae</taxon>
        <taxon>Aliidiomarina</taxon>
    </lineage>
</organism>
<evidence type="ECO:0000313" key="2">
    <source>
        <dbReference type="EMBL" id="RAJ98447.1"/>
    </source>
</evidence>
<proteinExistence type="predicted"/>
<feature type="signal peptide" evidence="1">
    <location>
        <begin position="1"/>
        <end position="24"/>
    </location>
</feature>
<name>A0A327WYV4_9GAMM</name>
<protein>
    <submittedName>
        <fullName evidence="3">DUF3034 domain-containing protein</fullName>
    </submittedName>
</protein>
<keyword evidence="5" id="KW-1185">Reference proteome</keyword>
<keyword evidence="1" id="KW-0732">Signal</keyword>
<evidence type="ECO:0000256" key="1">
    <source>
        <dbReference type="SAM" id="SignalP"/>
    </source>
</evidence>
<evidence type="ECO:0000313" key="5">
    <source>
        <dbReference type="Proteomes" id="UP000287865"/>
    </source>
</evidence>
<comment type="caution">
    <text evidence="2">The sequence shown here is derived from an EMBL/GenBank/DDBJ whole genome shotgun (WGS) entry which is preliminary data.</text>
</comment>
<feature type="chain" id="PRO_5016390011" evidence="1">
    <location>
        <begin position="25"/>
        <end position="282"/>
    </location>
</feature>
<sequence>MNLRYSTLAIASALCLGLSTQAHAAGGGLLATGGVTTVEGSAGGGIVPWAVMSGYAEEGEWGGTVSLSRASVDDFNLSVTAASFSFDNRFEFSVARQSFDLSTIGGELNQNVIGAKYRLAGDLIFDRLPQISLGVQYKQNNRFGLPEAVGAQRDSDWDAYIAVSRAWLAGPFDRTWLANATVRATRANQTGLLGFGGDESDSYELVAEAAVGVFLHRSLAVGLEYRQKPDNLSFAKEDDWMTAFIAWFPTKSVSVTGAFVDLGDIAGLTSQQGYYLSLQAAF</sequence>